<protein>
    <recommendedName>
        <fullName evidence="5">Guanylate cyclase domain-containing protein</fullName>
    </recommendedName>
</protein>
<name>A0A7J6KWB6_PEROL</name>
<evidence type="ECO:0000256" key="1">
    <source>
        <dbReference type="SAM" id="MobiDB-lite"/>
    </source>
</evidence>
<proteinExistence type="predicted"/>
<sequence length="852" mass="94306">MQAFAEAKRRLGGGVDGLNAAADDNGGEQEEENGQVGADTAKSLEAFVDGKFMTVVMTLLTIFALWGDNIRVALFDKDADNIFYALFAVALFMFVIEFLINTVAKHDYKWGFFFVCVHPLPSIPTLRPKVSRYSMVSKAQDADQEEKLKAQARAAQNAKQAALKRIEASRLGRALSEQTTRRVIIGVLLMLFMLPLLQSSETNQSFYTGLSQIYWFGRSRCNGSSRNASFGCDGMVQQPGSSWIGEAGWKNMLWMYSRSSFRASYYPTHEGYWEGDPPYKLLWLRAPDYTNGGRLKDIVSIESELGVWNQTASCAGVRPSANCPYRDEEMSTYSYSPIECSSDADPLMYGRLGCGKAVAYARFETKSLQQRSNALDMLSTLFVCILLATLSIQFQNDTQKLVIAPIEKMVNIIKQLAEDPLRRPDVQDSEEPRGCGDEKQALNMTAHPTRKFEDEDSSGRPQLETRMLENTILKIGRLLQVGFGRAGAEIVNKSMNSGDGELNIMMPGRCIFGIFAYVGMRRLATLADMLGQDVTVLMNKVATIVHGCANRWGGVSNQNIDNGFLLVWKLESQHDPQLKQELKSEVVLKRSKTADRALFCGMKMIAELQRLLLRETSAIKGDAPFALTSLQSTIAAVDVGIAFHVGWAIEGPVGSDFKIDATYLGPDITRTLALQDLTKVYDAPILTSSKLYFMASVRTKERFMLVDYVRLGESKVDPHGIYALVLAPTTAAPGRLPSTPVTYKLGSLIKPEDLAEVEDNVFVDEFPEYLSTVDVDVTSLIETRGISGPFADTFRRGFSCFVEGDWERAVTMLSQAGSGTGPASALLRYMESTGNRTPKEWDGWHGIHAIDG</sequence>
<feature type="region of interest" description="Disordered" evidence="1">
    <location>
        <begin position="16"/>
        <end position="36"/>
    </location>
</feature>
<feature type="transmembrane region" description="Helical" evidence="2">
    <location>
        <begin position="179"/>
        <end position="197"/>
    </location>
</feature>
<dbReference type="PANTHER" id="PTHR43336:SF3">
    <property type="entry name" value="GUANYLATE CYCLASE DOMAIN-CONTAINING PROTEIN"/>
    <property type="match status" value="1"/>
</dbReference>
<gene>
    <name evidence="3" type="ORF">FOZ61_010320</name>
</gene>
<dbReference type="Proteomes" id="UP000570595">
    <property type="component" value="Unassembled WGS sequence"/>
</dbReference>
<accession>A0A7J6KWB6</accession>
<feature type="region of interest" description="Disordered" evidence="1">
    <location>
        <begin position="421"/>
        <end position="460"/>
    </location>
</feature>
<feature type="transmembrane region" description="Helical" evidence="2">
    <location>
        <begin position="82"/>
        <end position="100"/>
    </location>
</feature>
<feature type="compositionally biased region" description="Basic and acidic residues" evidence="1">
    <location>
        <begin position="421"/>
        <end position="440"/>
    </location>
</feature>
<keyword evidence="2" id="KW-0472">Membrane</keyword>
<dbReference type="AlphaFoldDB" id="A0A7J6KWB6"/>
<evidence type="ECO:0008006" key="5">
    <source>
        <dbReference type="Google" id="ProtNLM"/>
    </source>
</evidence>
<organism evidence="3 4">
    <name type="scientific">Perkinsus olseni</name>
    <name type="common">Perkinsus atlanticus</name>
    <dbReference type="NCBI Taxonomy" id="32597"/>
    <lineage>
        <taxon>Eukaryota</taxon>
        <taxon>Sar</taxon>
        <taxon>Alveolata</taxon>
        <taxon>Perkinsozoa</taxon>
        <taxon>Perkinsea</taxon>
        <taxon>Perkinsida</taxon>
        <taxon>Perkinsidae</taxon>
        <taxon>Perkinsus</taxon>
    </lineage>
</organism>
<reference evidence="3 4" key="1">
    <citation type="submission" date="2020-04" db="EMBL/GenBank/DDBJ databases">
        <title>Perkinsus olseni comparative genomics.</title>
        <authorList>
            <person name="Bogema D.R."/>
        </authorList>
    </citation>
    <scope>NUCLEOTIDE SEQUENCE [LARGE SCALE GENOMIC DNA]</scope>
    <source>
        <strain evidence="3">ATCC PRA-179</strain>
    </source>
</reference>
<evidence type="ECO:0000256" key="2">
    <source>
        <dbReference type="SAM" id="Phobius"/>
    </source>
</evidence>
<evidence type="ECO:0000313" key="4">
    <source>
        <dbReference type="Proteomes" id="UP000570595"/>
    </source>
</evidence>
<dbReference type="EMBL" id="JABAHT010000823">
    <property type="protein sequence ID" value="KAF4651633.1"/>
    <property type="molecule type" value="Genomic_DNA"/>
</dbReference>
<dbReference type="Gene3D" id="3.30.70.1230">
    <property type="entry name" value="Nucleotide cyclase"/>
    <property type="match status" value="1"/>
</dbReference>
<comment type="caution">
    <text evidence="3">The sequence shown here is derived from an EMBL/GenBank/DDBJ whole genome shotgun (WGS) entry which is preliminary data.</text>
</comment>
<feature type="transmembrane region" description="Helical" evidence="2">
    <location>
        <begin position="52"/>
        <end position="70"/>
    </location>
</feature>
<dbReference type="InterPro" id="IPR029787">
    <property type="entry name" value="Nucleotide_cyclase"/>
</dbReference>
<keyword evidence="2" id="KW-0812">Transmembrane</keyword>
<keyword evidence="2" id="KW-1133">Transmembrane helix</keyword>
<dbReference type="SUPFAM" id="SSF55073">
    <property type="entry name" value="Nucleotide cyclase"/>
    <property type="match status" value="1"/>
</dbReference>
<dbReference type="PANTHER" id="PTHR43336">
    <property type="entry name" value="OXYGEN SENSOR HISTIDINE KINASE RESPONSE REGULATOR DEVS/DOSS"/>
    <property type="match status" value="1"/>
</dbReference>
<evidence type="ECO:0000313" key="3">
    <source>
        <dbReference type="EMBL" id="KAF4651633.1"/>
    </source>
</evidence>
<dbReference type="OrthoDB" id="60033at2759"/>